<protein>
    <recommendedName>
        <fullName evidence="5">Zinc finger PHD-type domain-containing protein</fullName>
    </recommendedName>
</protein>
<dbReference type="GO" id="GO:0008270">
    <property type="term" value="F:zinc ion binding"/>
    <property type="evidence" value="ECO:0007669"/>
    <property type="project" value="UniProtKB-KW"/>
</dbReference>
<dbReference type="InterPro" id="IPR019787">
    <property type="entry name" value="Znf_PHD-finger"/>
</dbReference>
<dbReference type="InterPro" id="IPR019786">
    <property type="entry name" value="Zinc_finger_PHD-type_CS"/>
</dbReference>
<reference evidence="6" key="2">
    <citation type="journal article" name="BMC Genomics">
        <title>New genome assemblies reveal patterns of domestication and adaptation across Brettanomyces (Dekkera) species.</title>
        <authorList>
            <person name="Roach M.J."/>
            <person name="Borneman A.R."/>
        </authorList>
    </citation>
    <scope>NUCLEOTIDE SEQUENCE</scope>
    <source>
        <strain evidence="6">UCD 2041</strain>
    </source>
</reference>
<organism evidence="6 7">
    <name type="scientific">Dekkera bruxellensis</name>
    <name type="common">Brettanomyces custersii</name>
    <dbReference type="NCBI Taxonomy" id="5007"/>
    <lineage>
        <taxon>Eukaryota</taxon>
        <taxon>Fungi</taxon>
        <taxon>Dikarya</taxon>
        <taxon>Ascomycota</taxon>
        <taxon>Saccharomycotina</taxon>
        <taxon>Pichiomycetes</taxon>
        <taxon>Pichiales</taxon>
        <taxon>Pichiaceae</taxon>
        <taxon>Brettanomyces</taxon>
    </lineage>
</organism>
<evidence type="ECO:0000256" key="3">
    <source>
        <dbReference type="ARBA" id="ARBA00022833"/>
    </source>
</evidence>
<dbReference type="Gene3D" id="3.90.980.20">
    <property type="match status" value="1"/>
</dbReference>
<dbReference type="EMBL" id="CP063134">
    <property type="protein sequence ID" value="QOU19588.1"/>
    <property type="molecule type" value="Genomic_DNA"/>
</dbReference>
<feature type="compositionally biased region" description="Polar residues" evidence="4">
    <location>
        <begin position="615"/>
        <end position="624"/>
    </location>
</feature>
<evidence type="ECO:0000259" key="5">
    <source>
        <dbReference type="SMART" id="SM00249"/>
    </source>
</evidence>
<sequence length="650" mass="77092">MTAVKEEGISEHPANFLSKRVDEDVKKQLLMTPPGLLIENPAYKDVLQRIRSNFKFCYIIQWLYLMKHLIRLSDAFDVENFEEELTGIADPPVFLNSFKTKLIQYLGNYKMKSVHNEFASEVARFFIKEEKKEQIANGDGTENSKSKSETPPNEWTDYDTLDLDGKIDILYQLVQKANEKSPDHFRKTVMKYEDSADDMRIIPILETTNDNGEREEYFMLKDARLYYRKWEFKRMEVPVSKREFEEQLSGELIEDYYSDFEPKLVSWKCLTAGIYEFDKYVQEMRDKAGRNRRCLEYKLGVKLNGCYEQVIDHDLRKRKQALHRKREVKMQYLLAHRKRSSRIVEMEQKKKERERRRKEEEERQKQEAAERRLERRRRMKERQYALAEAKAREREQEKLEARTLATVTVRSRSRSRTRTRSGVSYPIQQNVTVKSEKHGGGRGRKRKRVDDTKVGKHEKWQFDCLCGVKQKNYDDGKKMIGCEKCKRWQHYECQSEKIRKSIDEDSNYKFTCSYCRKEAKEKAERKREKHMKVIERHAEKEIAELEAEFARNEKFQTSSFDYKLGKPIAPYSFEKAQTMLQLTIPEAGKPRIDALKSELPNTKIEVQEHKFVNNGIKSNNTLTDSQDDGQGLSQSEVKKSMEVEKLNQQD</sequence>
<feature type="region of interest" description="Disordered" evidence="4">
    <location>
        <begin position="343"/>
        <end position="364"/>
    </location>
</feature>
<feature type="region of interest" description="Disordered" evidence="4">
    <location>
        <begin position="134"/>
        <end position="159"/>
    </location>
</feature>
<accession>A0A871R773</accession>
<keyword evidence="2" id="KW-0863">Zinc-finger</keyword>
<dbReference type="SUPFAM" id="SSF57903">
    <property type="entry name" value="FYVE/PHD zinc finger"/>
    <property type="match status" value="1"/>
</dbReference>
<feature type="domain" description="Zinc finger PHD-type" evidence="5">
    <location>
        <begin position="463"/>
        <end position="516"/>
    </location>
</feature>
<dbReference type="InterPro" id="IPR011011">
    <property type="entry name" value="Znf_FYVE_PHD"/>
</dbReference>
<reference evidence="6" key="1">
    <citation type="submission" date="2020-10" db="EMBL/GenBank/DDBJ databases">
        <authorList>
            <person name="Palmer J.M."/>
        </authorList>
    </citation>
    <scope>NUCLEOTIDE SEQUENCE</scope>
    <source>
        <strain evidence="6">UCD 2041</strain>
    </source>
</reference>
<evidence type="ECO:0000313" key="6">
    <source>
        <dbReference type="EMBL" id="QOU19588.1"/>
    </source>
</evidence>
<evidence type="ECO:0000256" key="2">
    <source>
        <dbReference type="ARBA" id="ARBA00022771"/>
    </source>
</evidence>
<evidence type="ECO:0000313" key="7">
    <source>
        <dbReference type="Proteomes" id="UP000663131"/>
    </source>
</evidence>
<feature type="compositionally biased region" description="Basic and acidic residues" evidence="4">
    <location>
        <begin position="636"/>
        <end position="650"/>
    </location>
</feature>
<feature type="region of interest" description="Disordered" evidence="4">
    <location>
        <begin position="610"/>
        <end position="650"/>
    </location>
</feature>
<dbReference type="AlphaFoldDB" id="A0A871R773"/>
<gene>
    <name evidence="6" type="ORF">BRETT_003737</name>
</gene>
<dbReference type="Pfam" id="PF00628">
    <property type="entry name" value="PHD"/>
    <property type="match status" value="1"/>
</dbReference>
<dbReference type="Proteomes" id="UP000663131">
    <property type="component" value="Chromosome 6"/>
</dbReference>
<dbReference type="PROSITE" id="PS01359">
    <property type="entry name" value="ZF_PHD_1"/>
    <property type="match status" value="1"/>
</dbReference>
<dbReference type="GeneID" id="64575660"/>
<evidence type="ECO:0000256" key="1">
    <source>
        <dbReference type="ARBA" id="ARBA00022723"/>
    </source>
</evidence>
<evidence type="ECO:0000256" key="4">
    <source>
        <dbReference type="SAM" id="MobiDB-lite"/>
    </source>
</evidence>
<keyword evidence="3" id="KW-0862">Zinc</keyword>
<name>A0A871R773_DEKBR</name>
<dbReference type="InterPro" id="IPR001965">
    <property type="entry name" value="Znf_PHD"/>
</dbReference>
<dbReference type="OrthoDB" id="303107at2759"/>
<dbReference type="RefSeq" id="XP_041136081.1">
    <property type="nucleotide sequence ID" value="XM_041282242.1"/>
</dbReference>
<dbReference type="SMART" id="SM00249">
    <property type="entry name" value="PHD"/>
    <property type="match status" value="1"/>
</dbReference>
<proteinExistence type="predicted"/>
<keyword evidence="1" id="KW-0479">Metal-binding</keyword>
<dbReference type="KEGG" id="bbrx:BRETT_003737"/>